<evidence type="ECO:0000313" key="1">
    <source>
        <dbReference type="EMBL" id="ESZ89570.1"/>
    </source>
</evidence>
<dbReference type="EMBL" id="AYSA01000873">
    <property type="protein sequence ID" value="ESZ89570.1"/>
    <property type="molecule type" value="Genomic_DNA"/>
</dbReference>
<reference evidence="1 2" key="1">
    <citation type="journal article" date="2014" name="Genome Announc.">
        <title>Draft genome sequence of Sclerotinia borealis, a psychrophilic plant pathogenic fungus.</title>
        <authorList>
            <person name="Mardanov A.V."/>
            <person name="Beletsky A.V."/>
            <person name="Kadnikov V.V."/>
            <person name="Ignatov A.N."/>
            <person name="Ravin N.V."/>
        </authorList>
    </citation>
    <scope>NUCLEOTIDE SEQUENCE [LARGE SCALE GENOMIC DNA]</scope>
    <source>
        <strain evidence="2">F-4157</strain>
    </source>
</reference>
<dbReference type="AlphaFoldDB" id="W9C4R9"/>
<name>W9C4R9_SCLBF</name>
<protein>
    <submittedName>
        <fullName evidence="1">Uncharacterized protein</fullName>
    </submittedName>
</protein>
<sequence>MCRTTLFVYVCKHEGTEIFKCKEVGKKEKESQTVLDPGDCDLGLNKNAGAFALSRQKFCPDCTTNPQNRPKRTTEQIKLDEDKRAEDKEELVQKLAQAQYTAPGTLMQNDELTKEFSGSADEEAKLFEGRKKLNEDYDKATEPVWRYLQEDNRDMIGELEKAGEKWSYFIDFYREDESPAR</sequence>
<proteinExistence type="predicted"/>
<evidence type="ECO:0000313" key="2">
    <source>
        <dbReference type="Proteomes" id="UP000019487"/>
    </source>
</evidence>
<keyword evidence="2" id="KW-1185">Reference proteome</keyword>
<dbReference type="Proteomes" id="UP000019487">
    <property type="component" value="Unassembled WGS sequence"/>
</dbReference>
<organism evidence="1 2">
    <name type="scientific">Sclerotinia borealis (strain F-4128)</name>
    <dbReference type="NCBI Taxonomy" id="1432307"/>
    <lineage>
        <taxon>Eukaryota</taxon>
        <taxon>Fungi</taxon>
        <taxon>Dikarya</taxon>
        <taxon>Ascomycota</taxon>
        <taxon>Pezizomycotina</taxon>
        <taxon>Leotiomycetes</taxon>
        <taxon>Helotiales</taxon>
        <taxon>Sclerotiniaceae</taxon>
        <taxon>Sclerotinia</taxon>
    </lineage>
</organism>
<dbReference type="HOGENOM" id="CLU_1489838_0_0_1"/>
<gene>
    <name evidence="1" type="ORF">SBOR_10045</name>
</gene>
<accession>W9C4R9</accession>
<comment type="caution">
    <text evidence="1">The sequence shown here is derived from an EMBL/GenBank/DDBJ whole genome shotgun (WGS) entry which is preliminary data.</text>
</comment>
<dbReference type="OrthoDB" id="10428385at2759"/>